<dbReference type="Proteomes" id="UP000199181">
    <property type="component" value="Unassembled WGS sequence"/>
</dbReference>
<organism evidence="6 7">
    <name type="scientific">Stigmatella erecta</name>
    <dbReference type="NCBI Taxonomy" id="83460"/>
    <lineage>
        <taxon>Bacteria</taxon>
        <taxon>Pseudomonadati</taxon>
        <taxon>Myxococcota</taxon>
        <taxon>Myxococcia</taxon>
        <taxon>Myxococcales</taxon>
        <taxon>Cystobacterineae</taxon>
        <taxon>Archangiaceae</taxon>
        <taxon>Stigmatella</taxon>
    </lineage>
</organism>
<dbReference type="InterPro" id="IPR026591">
    <property type="entry name" value="Sirtuin_cat_small_dom_sf"/>
</dbReference>
<dbReference type="PANTHER" id="PTHR11085">
    <property type="entry name" value="NAD-DEPENDENT PROTEIN DEACYLASE SIRTUIN-5, MITOCHONDRIAL-RELATED"/>
    <property type="match status" value="1"/>
</dbReference>
<evidence type="ECO:0000256" key="3">
    <source>
        <dbReference type="ARBA" id="ARBA00023027"/>
    </source>
</evidence>
<dbReference type="GO" id="GO:0046872">
    <property type="term" value="F:metal ion binding"/>
    <property type="evidence" value="ECO:0007669"/>
    <property type="project" value="UniProtKB-KW"/>
</dbReference>
<dbReference type="Gene3D" id="3.30.1600.10">
    <property type="entry name" value="SIR2/SIRT2 'Small Domain"/>
    <property type="match status" value="1"/>
</dbReference>
<dbReference type="AlphaFoldDB" id="A0A1I0L451"/>
<dbReference type="InterPro" id="IPR029035">
    <property type="entry name" value="DHS-like_NAD/FAD-binding_dom"/>
</dbReference>
<feature type="binding site" evidence="4">
    <location>
        <position position="136"/>
    </location>
    <ligand>
        <name>Zn(2+)</name>
        <dbReference type="ChEBI" id="CHEBI:29105"/>
    </ligand>
</feature>
<sequence>MEHDLARVIGHLSRARSVLFVTGAGISAESGVPTYRGIGGLYEGKTAEDGVPIEVALSGSMFRHRPERTWKHLHDIERACRGAVFNRAHEILARLEGCFERCWVLTQNVDGFHKAAGSKNVIDIHGDIHELRCTRCDFAERVADYAHLPPCPSCPRCGAVVRPEVVLFEELLPPAKVALMEQELMRGFDLVFSIGTSSLFPYITAPVLQAARRQRPTVEINPGRTSLSEYVDVRLEAGAVAACEALWAARGQWERRG</sequence>
<feature type="active site" description="Proton acceptor" evidence="4">
    <location>
        <position position="125"/>
    </location>
</feature>
<dbReference type="EMBL" id="FOIJ01000018">
    <property type="protein sequence ID" value="SEU34010.1"/>
    <property type="molecule type" value="Genomic_DNA"/>
</dbReference>
<feature type="binding site" evidence="4">
    <location>
        <position position="154"/>
    </location>
    <ligand>
        <name>Zn(2+)</name>
        <dbReference type="ChEBI" id="CHEBI:29105"/>
    </ligand>
</feature>
<dbReference type="Pfam" id="PF02146">
    <property type="entry name" value="SIR2"/>
    <property type="match status" value="1"/>
</dbReference>
<dbReference type="EC" id="2.3.1.286" evidence="1"/>
<feature type="binding site" evidence="4">
    <location>
        <position position="133"/>
    </location>
    <ligand>
        <name>Zn(2+)</name>
        <dbReference type="ChEBI" id="CHEBI:29105"/>
    </ligand>
</feature>
<protein>
    <recommendedName>
        <fullName evidence="1">protein acetyllysine N-acetyltransferase</fullName>
        <ecNumber evidence="1">2.3.1.286</ecNumber>
    </recommendedName>
</protein>
<feature type="domain" description="Deacetylase sirtuin-type" evidence="5">
    <location>
        <begin position="1"/>
        <end position="254"/>
    </location>
</feature>
<dbReference type="CDD" id="cd01407">
    <property type="entry name" value="SIR2-fam"/>
    <property type="match status" value="1"/>
</dbReference>
<proteinExistence type="predicted"/>
<keyword evidence="3" id="KW-0520">NAD</keyword>
<keyword evidence="7" id="KW-1185">Reference proteome</keyword>
<dbReference type="PROSITE" id="PS50305">
    <property type="entry name" value="SIRTUIN"/>
    <property type="match status" value="1"/>
</dbReference>
<dbReference type="Gene3D" id="3.40.50.1220">
    <property type="entry name" value="TPP-binding domain"/>
    <property type="match status" value="1"/>
</dbReference>
<keyword evidence="2" id="KW-0808">Transferase</keyword>
<feature type="binding site" evidence="4">
    <location>
        <position position="157"/>
    </location>
    <ligand>
        <name>Zn(2+)</name>
        <dbReference type="ChEBI" id="CHEBI:29105"/>
    </ligand>
</feature>
<evidence type="ECO:0000313" key="6">
    <source>
        <dbReference type="EMBL" id="SEU34010.1"/>
    </source>
</evidence>
<dbReference type="SUPFAM" id="SSF52467">
    <property type="entry name" value="DHS-like NAD/FAD-binding domain"/>
    <property type="match status" value="1"/>
</dbReference>
<dbReference type="InterPro" id="IPR050134">
    <property type="entry name" value="NAD-dep_sirtuin_deacylases"/>
</dbReference>
<dbReference type="PANTHER" id="PTHR11085:SF4">
    <property type="entry name" value="NAD-DEPENDENT PROTEIN DEACYLASE"/>
    <property type="match status" value="1"/>
</dbReference>
<dbReference type="InterPro" id="IPR003000">
    <property type="entry name" value="Sirtuin"/>
</dbReference>
<evidence type="ECO:0000256" key="1">
    <source>
        <dbReference type="ARBA" id="ARBA00012928"/>
    </source>
</evidence>
<keyword evidence="4" id="KW-0862">Zinc</keyword>
<accession>A0A1I0L451</accession>
<dbReference type="RefSeq" id="WP_093525038.1">
    <property type="nucleotide sequence ID" value="NZ_FOIJ01000018.1"/>
</dbReference>
<dbReference type="GO" id="GO:0017136">
    <property type="term" value="F:histone deacetylase activity, NAD-dependent"/>
    <property type="evidence" value="ECO:0007669"/>
    <property type="project" value="TreeGrafter"/>
</dbReference>
<dbReference type="GO" id="GO:0070403">
    <property type="term" value="F:NAD+ binding"/>
    <property type="evidence" value="ECO:0007669"/>
    <property type="project" value="InterPro"/>
</dbReference>
<name>A0A1I0L451_9BACT</name>
<dbReference type="InterPro" id="IPR026590">
    <property type="entry name" value="Ssirtuin_cat_dom"/>
</dbReference>
<keyword evidence="4" id="KW-0479">Metal-binding</keyword>
<evidence type="ECO:0000256" key="4">
    <source>
        <dbReference type="PROSITE-ProRule" id="PRU00236"/>
    </source>
</evidence>
<evidence type="ECO:0000313" key="7">
    <source>
        <dbReference type="Proteomes" id="UP000199181"/>
    </source>
</evidence>
<dbReference type="NCBIfam" id="NF001753">
    <property type="entry name" value="PRK00481.1-3"/>
    <property type="match status" value="1"/>
</dbReference>
<reference evidence="7" key="1">
    <citation type="submission" date="2016-10" db="EMBL/GenBank/DDBJ databases">
        <authorList>
            <person name="Varghese N."/>
            <person name="Submissions S."/>
        </authorList>
    </citation>
    <scope>NUCLEOTIDE SEQUENCE [LARGE SCALE GENOMIC DNA]</scope>
    <source>
        <strain evidence="7">DSM 16858</strain>
    </source>
</reference>
<evidence type="ECO:0000256" key="2">
    <source>
        <dbReference type="ARBA" id="ARBA00022679"/>
    </source>
</evidence>
<gene>
    <name evidence="6" type="ORF">SAMN05443639_11831</name>
</gene>
<evidence type="ECO:0000259" key="5">
    <source>
        <dbReference type="PROSITE" id="PS50305"/>
    </source>
</evidence>